<keyword evidence="1" id="KW-0812">Transmembrane</keyword>
<dbReference type="Gene3D" id="1.10.3730.20">
    <property type="match status" value="2"/>
</dbReference>
<dbReference type="RefSeq" id="WP_090295480.1">
    <property type="nucleotide sequence ID" value="NZ_FNKI01000002.1"/>
</dbReference>
<keyword evidence="3" id="KW-1185">Reference proteome</keyword>
<dbReference type="OrthoDB" id="1524053at2"/>
<organism evidence="2 3">
    <name type="scientific">Flagellimonas zhangzhouensis</name>
    <dbReference type="NCBI Taxonomy" id="1073328"/>
    <lineage>
        <taxon>Bacteria</taxon>
        <taxon>Pseudomonadati</taxon>
        <taxon>Bacteroidota</taxon>
        <taxon>Flavobacteriia</taxon>
        <taxon>Flavobacteriales</taxon>
        <taxon>Flavobacteriaceae</taxon>
        <taxon>Flagellimonas</taxon>
    </lineage>
</organism>
<keyword evidence="1" id="KW-0472">Membrane</keyword>
<evidence type="ECO:0000313" key="3">
    <source>
        <dbReference type="Proteomes" id="UP000199592"/>
    </source>
</evidence>
<protein>
    <submittedName>
        <fullName evidence="2">Glucose uptake protein GlcU</fullName>
    </submittedName>
</protein>
<accession>A0A1H2S123</accession>
<dbReference type="STRING" id="1073328.SAMN05216294_2208"/>
<dbReference type="AlphaFoldDB" id="A0A1H2S123"/>
<proteinExistence type="predicted"/>
<feature type="transmembrane region" description="Helical" evidence="1">
    <location>
        <begin position="116"/>
        <end position="134"/>
    </location>
</feature>
<feature type="transmembrane region" description="Helical" evidence="1">
    <location>
        <begin position="241"/>
        <end position="262"/>
    </location>
</feature>
<name>A0A1H2S123_9FLAO</name>
<keyword evidence="1" id="KW-1133">Transmembrane helix</keyword>
<reference evidence="3" key="1">
    <citation type="submission" date="2016-10" db="EMBL/GenBank/DDBJ databases">
        <authorList>
            <person name="Varghese N."/>
            <person name="Submissions S."/>
        </authorList>
    </citation>
    <scope>NUCLEOTIDE SEQUENCE [LARGE SCALE GENOMIC DNA]</scope>
    <source>
        <strain evidence="3">DSM 25030</strain>
    </source>
</reference>
<sequence length="287" mass="31149">MIALALSVLSSTWIFVVFKLYDVYKIQTLVAIIVNYITACLVGLTLYKGTLNVGEILGSSWIWGPVFMGMLFITVFNLMAKTSQVAGVSVASVATKMSLVIPVLLGVFLYKERLSFIEVTGIILALTAVYLVSAKGKGIHVDRKHLILPVLVFLGSGIIDASIKYFEEVHLSDQEIPIFSSMIFGFAALSGLIFIGIKSDKAQMKLNLKNILGGVALGIPNYFSIYFLIRALRSDLLSSAAVFTINNVAIVMLSTLVGILLFKEKLSAKNWTGVAIAVLSIILVALF</sequence>
<dbReference type="Proteomes" id="UP000199592">
    <property type="component" value="Unassembled WGS sequence"/>
</dbReference>
<dbReference type="InterPro" id="IPR037185">
    <property type="entry name" value="EmrE-like"/>
</dbReference>
<dbReference type="EMBL" id="FNMY01000001">
    <property type="protein sequence ID" value="SDW24649.1"/>
    <property type="molecule type" value="Genomic_DNA"/>
</dbReference>
<feature type="transmembrane region" description="Helical" evidence="1">
    <location>
        <begin position="29"/>
        <end position="49"/>
    </location>
</feature>
<evidence type="ECO:0000256" key="1">
    <source>
        <dbReference type="SAM" id="Phobius"/>
    </source>
</evidence>
<feature type="transmembrane region" description="Helical" evidence="1">
    <location>
        <begin position="269"/>
        <end position="286"/>
    </location>
</feature>
<feature type="transmembrane region" description="Helical" evidence="1">
    <location>
        <begin position="146"/>
        <end position="166"/>
    </location>
</feature>
<feature type="transmembrane region" description="Helical" evidence="1">
    <location>
        <begin position="87"/>
        <end position="110"/>
    </location>
</feature>
<dbReference type="SUPFAM" id="SSF103481">
    <property type="entry name" value="Multidrug resistance efflux transporter EmrE"/>
    <property type="match status" value="2"/>
</dbReference>
<feature type="transmembrane region" description="Helical" evidence="1">
    <location>
        <begin position="61"/>
        <end position="80"/>
    </location>
</feature>
<feature type="transmembrane region" description="Helical" evidence="1">
    <location>
        <begin position="209"/>
        <end position="229"/>
    </location>
</feature>
<evidence type="ECO:0000313" key="2">
    <source>
        <dbReference type="EMBL" id="SDW24649.1"/>
    </source>
</evidence>
<feature type="transmembrane region" description="Helical" evidence="1">
    <location>
        <begin position="178"/>
        <end position="197"/>
    </location>
</feature>
<gene>
    <name evidence="2" type="ORF">SAMN04487892_0855</name>
</gene>
<feature type="transmembrane region" description="Helical" evidence="1">
    <location>
        <begin position="6"/>
        <end position="22"/>
    </location>
</feature>